<organism evidence="1 2">
    <name type="scientific">Piscinibacter sakaiensis</name>
    <name type="common">Ideonella sakaiensis</name>
    <dbReference type="NCBI Taxonomy" id="1547922"/>
    <lineage>
        <taxon>Bacteria</taxon>
        <taxon>Pseudomonadati</taxon>
        <taxon>Pseudomonadota</taxon>
        <taxon>Betaproteobacteria</taxon>
        <taxon>Burkholderiales</taxon>
        <taxon>Sphaerotilaceae</taxon>
        <taxon>Piscinibacter</taxon>
    </lineage>
</organism>
<comment type="caution">
    <text evidence="1">The sequence shown here is derived from an EMBL/GenBank/DDBJ whole genome shotgun (WGS) entry which is preliminary data.</text>
</comment>
<dbReference type="AlphaFoldDB" id="A0A0K8P8L4"/>
<reference evidence="1 2" key="2">
    <citation type="journal article" date="2016" name="Science">
        <title>A bacterium that degrades and assimilates poly(ethylene terephthalate).</title>
        <authorList>
            <person name="Yoshida S."/>
            <person name="Hiraga K."/>
            <person name="Takehana T."/>
            <person name="Taniguchi I."/>
            <person name="Yamaji H."/>
            <person name="Maeda Y."/>
            <person name="Toyohara K."/>
            <person name="Miyamoto K."/>
            <person name="Kimura Y."/>
            <person name="Oda K."/>
        </authorList>
    </citation>
    <scope>NUCLEOTIDE SEQUENCE [LARGE SCALE GENOMIC DNA]</scope>
    <source>
        <strain evidence="2">NBRC 110686 / TISTR 2288 / 201-F6</strain>
    </source>
</reference>
<evidence type="ECO:0000313" key="2">
    <source>
        <dbReference type="Proteomes" id="UP000037660"/>
    </source>
</evidence>
<dbReference type="EMBL" id="BBYR01000116">
    <property type="protein sequence ID" value="GAP38988.1"/>
    <property type="molecule type" value="Genomic_DNA"/>
</dbReference>
<evidence type="ECO:0000313" key="1">
    <source>
        <dbReference type="EMBL" id="GAP38988.1"/>
    </source>
</evidence>
<proteinExistence type="predicted"/>
<name>A0A0K8P8L4_PISS1</name>
<keyword evidence="2" id="KW-1185">Reference proteome</keyword>
<sequence>MYFAVFLGGPKWIKLVPGNSCGSNCVNNFKSTSGVPGVYSRRADYSAADVAPSVQSIGKLLELNPDALSIDDLDHLARKLRPTDFFYSHGDAIDASVLGVTE</sequence>
<dbReference type="Proteomes" id="UP000037660">
    <property type="component" value="Unassembled WGS sequence"/>
</dbReference>
<reference evidence="2" key="1">
    <citation type="submission" date="2015-07" db="EMBL/GenBank/DDBJ databases">
        <title>Discovery of a poly(ethylene terephthalate assimilation.</title>
        <authorList>
            <person name="Yoshida S."/>
            <person name="Hiraga K."/>
            <person name="Takehana T."/>
            <person name="Taniguchi I."/>
            <person name="Yamaji H."/>
            <person name="Maeda Y."/>
            <person name="Toyohara K."/>
            <person name="Miyamoto K."/>
            <person name="Kimura Y."/>
            <person name="Oda K."/>
        </authorList>
    </citation>
    <scope>NUCLEOTIDE SEQUENCE [LARGE SCALE GENOMIC DNA]</scope>
    <source>
        <strain evidence="2">NBRC 110686 / TISTR 2288 / 201-F6</strain>
    </source>
</reference>
<gene>
    <name evidence="1" type="ORF">ISF6_0407</name>
</gene>
<accession>A0A0K8P8L4</accession>
<protein>
    <submittedName>
        <fullName evidence="1">Uncharacterized protein y4iH</fullName>
    </submittedName>
</protein>